<organism evidence="1">
    <name type="scientific">Anguilla anguilla</name>
    <name type="common">European freshwater eel</name>
    <name type="synonym">Muraena anguilla</name>
    <dbReference type="NCBI Taxonomy" id="7936"/>
    <lineage>
        <taxon>Eukaryota</taxon>
        <taxon>Metazoa</taxon>
        <taxon>Chordata</taxon>
        <taxon>Craniata</taxon>
        <taxon>Vertebrata</taxon>
        <taxon>Euteleostomi</taxon>
        <taxon>Actinopterygii</taxon>
        <taxon>Neopterygii</taxon>
        <taxon>Teleostei</taxon>
        <taxon>Anguilliformes</taxon>
        <taxon>Anguillidae</taxon>
        <taxon>Anguilla</taxon>
    </lineage>
</organism>
<accession>A0A0E9VKD9</accession>
<evidence type="ECO:0000313" key="1">
    <source>
        <dbReference type="EMBL" id="JAH77703.1"/>
    </source>
</evidence>
<dbReference type="AlphaFoldDB" id="A0A0E9VKD9"/>
<protein>
    <submittedName>
        <fullName evidence="1">Uncharacterized protein</fullName>
    </submittedName>
</protein>
<name>A0A0E9VKD9_ANGAN</name>
<sequence>MIDNTLLDSTRCFRTTPTMHIKVSSFETVELDILFNNCRATQSQLRTVTNTPQHKNKTIT</sequence>
<reference evidence="1" key="1">
    <citation type="submission" date="2014-11" db="EMBL/GenBank/DDBJ databases">
        <authorList>
            <person name="Amaro Gonzalez C."/>
        </authorList>
    </citation>
    <scope>NUCLEOTIDE SEQUENCE</scope>
</reference>
<reference evidence="1" key="2">
    <citation type="journal article" date="2015" name="Fish Shellfish Immunol.">
        <title>Early steps in the European eel (Anguilla anguilla)-Vibrio vulnificus interaction in the gills: Role of the RtxA13 toxin.</title>
        <authorList>
            <person name="Callol A."/>
            <person name="Pajuelo D."/>
            <person name="Ebbesson L."/>
            <person name="Teles M."/>
            <person name="MacKenzie S."/>
            <person name="Amaro C."/>
        </authorList>
    </citation>
    <scope>NUCLEOTIDE SEQUENCE</scope>
</reference>
<dbReference type="EMBL" id="GBXM01030874">
    <property type="protein sequence ID" value="JAH77703.1"/>
    <property type="molecule type" value="Transcribed_RNA"/>
</dbReference>
<proteinExistence type="predicted"/>